<dbReference type="PROSITE" id="PS51184">
    <property type="entry name" value="JMJC"/>
    <property type="match status" value="1"/>
</dbReference>
<comment type="similarity">
    <text evidence="4 16">Belongs to the phosphoglycerate kinase family.</text>
</comment>
<keyword evidence="13" id="KW-0460">Magnesium</keyword>
<dbReference type="PANTHER" id="PTHR11406">
    <property type="entry name" value="PHOSPHOGLYCERATE KINASE"/>
    <property type="match status" value="1"/>
</dbReference>
<evidence type="ECO:0000256" key="11">
    <source>
        <dbReference type="ARBA" id="ARBA00022777"/>
    </source>
</evidence>
<gene>
    <name evidence="19" type="ORF">MVEN_02082700</name>
</gene>
<dbReference type="AlphaFoldDB" id="A0A8H6XC27"/>
<comment type="subunit">
    <text evidence="5 17">Monomer.</text>
</comment>
<dbReference type="GO" id="GO:0005829">
    <property type="term" value="C:cytosol"/>
    <property type="evidence" value="ECO:0007669"/>
    <property type="project" value="TreeGrafter"/>
</dbReference>
<keyword evidence="12" id="KW-0067">ATP-binding</keyword>
<dbReference type="GO" id="GO:0006094">
    <property type="term" value="P:gluconeogenesis"/>
    <property type="evidence" value="ECO:0007669"/>
    <property type="project" value="TreeGrafter"/>
</dbReference>
<comment type="caution">
    <text evidence="19">The sequence shown here is derived from an EMBL/GenBank/DDBJ whole genome shotgun (WGS) entry which is preliminary data.</text>
</comment>
<dbReference type="Gene3D" id="2.60.120.650">
    <property type="entry name" value="Cupin"/>
    <property type="match status" value="1"/>
</dbReference>
<organism evidence="19 20">
    <name type="scientific">Mycena venus</name>
    <dbReference type="NCBI Taxonomy" id="2733690"/>
    <lineage>
        <taxon>Eukaryota</taxon>
        <taxon>Fungi</taxon>
        <taxon>Dikarya</taxon>
        <taxon>Basidiomycota</taxon>
        <taxon>Agaricomycotina</taxon>
        <taxon>Agaricomycetes</taxon>
        <taxon>Agaricomycetidae</taxon>
        <taxon>Agaricales</taxon>
        <taxon>Marasmiineae</taxon>
        <taxon>Mycenaceae</taxon>
        <taxon>Mycena</taxon>
    </lineage>
</organism>
<comment type="function">
    <text evidence="15">Catalyzes one of the two ATP producing reactions in the glycolytic pathway via the reversible conversion of 1,3-diphosphoglycerate to 3-phosphoglycerate. Both L- and D- forms of purine and pyrimidine nucleotides can be used as substrates, but the activity is much lower on pyrimidines. Negatively regulates the biosynthesis of acetyl-CoA from pyruvate in the mitochondrion.</text>
</comment>
<keyword evidence="14" id="KW-0324">Glycolysis</keyword>
<dbReference type="HAMAP" id="MF_00145">
    <property type="entry name" value="Phosphoglyc_kinase"/>
    <property type="match status" value="1"/>
</dbReference>
<dbReference type="EC" id="2.7.2.3" evidence="6 16"/>
<dbReference type="CDD" id="cd00318">
    <property type="entry name" value="Phosphoglycerate_kinase"/>
    <property type="match status" value="1"/>
</dbReference>
<evidence type="ECO:0000256" key="10">
    <source>
        <dbReference type="ARBA" id="ARBA00022741"/>
    </source>
</evidence>
<keyword evidence="9" id="KW-0479">Metal-binding</keyword>
<keyword evidence="11 16" id="KW-0418">Kinase</keyword>
<dbReference type="SUPFAM" id="SSF53748">
    <property type="entry name" value="Phosphoglycerate kinase"/>
    <property type="match status" value="1"/>
</dbReference>
<dbReference type="PROSITE" id="PS00111">
    <property type="entry name" value="PGLYCERATE_KINASE"/>
    <property type="match status" value="1"/>
</dbReference>
<dbReference type="Pfam" id="PF17811">
    <property type="entry name" value="JHD"/>
    <property type="match status" value="1"/>
</dbReference>
<evidence type="ECO:0000313" key="19">
    <source>
        <dbReference type="EMBL" id="KAF7338565.1"/>
    </source>
</evidence>
<comment type="cofactor">
    <cofactor evidence="2">
        <name>Mg(2+)</name>
        <dbReference type="ChEBI" id="CHEBI:18420"/>
    </cofactor>
</comment>
<dbReference type="SUPFAM" id="SSF51197">
    <property type="entry name" value="Clavaminate synthase-like"/>
    <property type="match status" value="1"/>
</dbReference>
<dbReference type="FunFam" id="3.40.50.1260:FF:000019">
    <property type="entry name" value="Phosphoglycerate kinase 1"/>
    <property type="match status" value="1"/>
</dbReference>
<comment type="pathway">
    <text evidence="3">Carbohydrate degradation; glycolysis; pyruvate from D-glyceraldehyde 3-phosphate: step 2/5.</text>
</comment>
<evidence type="ECO:0000256" key="8">
    <source>
        <dbReference type="ARBA" id="ARBA00022679"/>
    </source>
</evidence>
<dbReference type="InterPro" id="IPR015824">
    <property type="entry name" value="Phosphoglycerate_kinase_N"/>
</dbReference>
<dbReference type="EMBL" id="JACAZI010000021">
    <property type="protein sequence ID" value="KAF7338565.1"/>
    <property type="molecule type" value="Genomic_DNA"/>
</dbReference>
<feature type="domain" description="JmjC" evidence="18">
    <location>
        <begin position="538"/>
        <end position="696"/>
    </location>
</feature>
<dbReference type="FunFam" id="3.40.50.1260:FF:000003">
    <property type="entry name" value="Phosphoglycerate kinase"/>
    <property type="match status" value="1"/>
</dbReference>
<name>A0A8H6XC27_9AGAR</name>
<sequence>MSLSNKLSITDLDLKDKRVLIRVDFNVPQDSTGKITNPARIVAALPTIQYALKNGASVVTLMSHLGRPDGKVVEKYSLKPVAAELEKQLGTSVTFLNDCVGADVESAVNSAKSGSVILLENLRFHIEEEGSVKSKDGTKTKADPAKVTEFRESLTKLGDVYVNDAFGTAHRAHSSMVGVKLPQRAAGFLVKKELEFFAKALESPERPFLAILGGAKVSDKIQLIENMLDKVNSLIICGGMAFTFKKTLDNVSIGNSLFDAPGSEKVAGLVEKAKKNNVKLVFPVDYITADKFDKDATKGTATEAEGIPDGWMGLDAGPKSRELFRATVLEAKTILWNGQVSLPPPGVFEFPAFAEGSTALLDANIEAAKNGAVVIVGGGDTATLAAQHKAEDKLSHAPARKSDRKRNFQDYASLNLGLTSDPNRWMRMLENKSFKPDKFKRMHGTEVTVEWLEEDEDAMTEPIVVEKPDGLGMKMPPNDFTVEDVAELVGEETPLETQSKDVATQSASPGWNLGKWADYIELEPAAREKIYNVISLEVTGTKVGDLVLPPKLVRDLDWVENFWPGTRKGKGHAYPKVQLYCLMGVASAWTDWHVDFAGSSVYYHILRGSKVFYFIKPTPANLAAYERWSGTELQNSWLGDLVDEVIKVTLTEGNTMIIPSGWIHAVYTPLDTIVFGGNFLHSFAVPMQLKIRKIEIATQVPKKFRFPLFTKLCWYVGDKYLRDLKAPAGVSYPPRVLTSLLALADFLVSEARILERGSDQAKKEVKDQIPSDRVKDPAAIARELRWRVRLATGNASDDEGAAVKTNGAGVKRKRTSAEAEDERPRFKNFKPRRWDSVVEKSDEGETRVVKAQKPTEADETWKERWVEWSTNEMVSDATDAQVKSRTETIVRIRRTGEGLERQRVERVVESWEWQ</sequence>
<protein>
    <recommendedName>
        <fullName evidence="7 16">Phosphoglycerate kinase</fullName>
        <ecNumber evidence="6 16">2.7.2.3</ecNumber>
    </recommendedName>
</protein>
<comment type="catalytic activity">
    <reaction evidence="1 16">
        <text>(2R)-3-phosphoglycerate + ATP = (2R)-3-phospho-glyceroyl phosphate + ADP</text>
        <dbReference type="Rhea" id="RHEA:14801"/>
        <dbReference type="ChEBI" id="CHEBI:30616"/>
        <dbReference type="ChEBI" id="CHEBI:57604"/>
        <dbReference type="ChEBI" id="CHEBI:58272"/>
        <dbReference type="ChEBI" id="CHEBI:456216"/>
        <dbReference type="EC" id="2.7.2.3"/>
    </reaction>
</comment>
<accession>A0A8H6XC27</accession>
<dbReference type="Pfam" id="PF00162">
    <property type="entry name" value="PGK"/>
    <property type="match status" value="1"/>
</dbReference>
<evidence type="ECO:0000256" key="9">
    <source>
        <dbReference type="ARBA" id="ARBA00022723"/>
    </source>
</evidence>
<evidence type="ECO:0000256" key="17">
    <source>
        <dbReference type="RuleBase" id="RU000696"/>
    </source>
</evidence>
<evidence type="ECO:0000313" key="20">
    <source>
        <dbReference type="Proteomes" id="UP000620124"/>
    </source>
</evidence>
<dbReference type="Pfam" id="PF02373">
    <property type="entry name" value="JmjC"/>
    <property type="match status" value="1"/>
</dbReference>
<evidence type="ECO:0000256" key="14">
    <source>
        <dbReference type="ARBA" id="ARBA00023152"/>
    </source>
</evidence>
<evidence type="ECO:0000256" key="5">
    <source>
        <dbReference type="ARBA" id="ARBA00011245"/>
    </source>
</evidence>
<evidence type="ECO:0000256" key="4">
    <source>
        <dbReference type="ARBA" id="ARBA00008982"/>
    </source>
</evidence>
<dbReference type="InterPro" id="IPR001576">
    <property type="entry name" value="Phosphoglycerate_kinase"/>
</dbReference>
<keyword evidence="8 16" id="KW-0808">Transferase</keyword>
<evidence type="ECO:0000256" key="6">
    <source>
        <dbReference type="ARBA" id="ARBA00013061"/>
    </source>
</evidence>
<keyword evidence="20" id="KW-1185">Reference proteome</keyword>
<evidence type="ECO:0000256" key="15">
    <source>
        <dbReference type="ARBA" id="ARBA00049965"/>
    </source>
</evidence>
<keyword evidence="10" id="KW-0547">Nucleotide-binding</keyword>
<dbReference type="PANTHER" id="PTHR11406:SF0">
    <property type="entry name" value="PHOSPHOGLYCERATE KINASE"/>
    <property type="match status" value="1"/>
</dbReference>
<dbReference type="OrthoDB" id="5876800at2759"/>
<evidence type="ECO:0000256" key="7">
    <source>
        <dbReference type="ARBA" id="ARBA00016471"/>
    </source>
</evidence>
<dbReference type="PRINTS" id="PR00477">
    <property type="entry name" value="PHGLYCKINASE"/>
</dbReference>
<evidence type="ECO:0000256" key="1">
    <source>
        <dbReference type="ARBA" id="ARBA00000642"/>
    </source>
</evidence>
<evidence type="ECO:0000256" key="12">
    <source>
        <dbReference type="ARBA" id="ARBA00022840"/>
    </source>
</evidence>
<evidence type="ECO:0000256" key="13">
    <source>
        <dbReference type="ARBA" id="ARBA00022842"/>
    </source>
</evidence>
<dbReference type="InterPro" id="IPR036043">
    <property type="entry name" value="Phosphoglycerate_kinase_sf"/>
</dbReference>
<dbReference type="GO" id="GO:0004618">
    <property type="term" value="F:phosphoglycerate kinase activity"/>
    <property type="evidence" value="ECO:0007669"/>
    <property type="project" value="UniProtKB-EC"/>
</dbReference>
<evidence type="ECO:0000259" key="18">
    <source>
        <dbReference type="PROSITE" id="PS51184"/>
    </source>
</evidence>
<dbReference type="GO" id="GO:0005524">
    <property type="term" value="F:ATP binding"/>
    <property type="evidence" value="ECO:0007669"/>
    <property type="project" value="UniProtKB-KW"/>
</dbReference>
<dbReference type="GO" id="GO:0043531">
    <property type="term" value="F:ADP binding"/>
    <property type="evidence" value="ECO:0007669"/>
    <property type="project" value="TreeGrafter"/>
</dbReference>
<dbReference type="Proteomes" id="UP000620124">
    <property type="component" value="Unassembled WGS sequence"/>
</dbReference>
<dbReference type="InterPro" id="IPR041070">
    <property type="entry name" value="JHD"/>
</dbReference>
<dbReference type="InterPro" id="IPR015911">
    <property type="entry name" value="Phosphoglycerate_kinase_CS"/>
</dbReference>
<evidence type="ECO:0000256" key="2">
    <source>
        <dbReference type="ARBA" id="ARBA00001946"/>
    </source>
</evidence>
<dbReference type="SMART" id="SM00558">
    <property type="entry name" value="JmjC"/>
    <property type="match status" value="1"/>
</dbReference>
<dbReference type="InterPro" id="IPR003347">
    <property type="entry name" value="JmjC_dom"/>
</dbReference>
<evidence type="ECO:0000256" key="16">
    <source>
        <dbReference type="RuleBase" id="RU000532"/>
    </source>
</evidence>
<evidence type="ECO:0000256" key="3">
    <source>
        <dbReference type="ARBA" id="ARBA00004838"/>
    </source>
</evidence>
<proteinExistence type="inferred from homology"/>
<dbReference type="GO" id="GO:0046872">
    <property type="term" value="F:metal ion binding"/>
    <property type="evidence" value="ECO:0007669"/>
    <property type="project" value="UniProtKB-KW"/>
</dbReference>
<reference evidence="19" key="1">
    <citation type="submission" date="2020-05" db="EMBL/GenBank/DDBJ databases">
        <title>Mycena genomes resolve the evolution of fungal bioluminescence.</title>
        <authorList>
            <person name="Tsai I.J."/>
        </authorList>
    </citation>
    <scope>NUCLEOTIDE SEQUENCE</scope>
    <source>
        <strain evidence="19">CCC161011</strain>
    </source>
</reference>
<dbReference type="Gene3D" id="3.40.50.1260">
    <property type="entry name" value="Phosphoglycerate kinase, N-terminal domain"/>
    <property type="match status" value="2"/>
</dbReference>
<dbReference type="GO" id="GO:0006096">
    <property type="term" value="P:glycolytic process"/>
    <property type="evidence" value="ECO:0007669"/>
    <property type="project" value="UniProtKB-KW"/>
</dbReference>